<evidence type="ECO:0000313" key="2">
    <source>
        <dbReference type="EMBL" id="POF42426.1"/>
    </source>
</evidence>
<dbReference type="InterPro" id="IPR051044">
    <property type="entry name" value="MAG_DAG_Lipase"/>
</dbReference>
<sequence>MPFHHDADGSFYYRHWDCETPRAAVLLLHGFGEHSGHYHRFAAALVHSGFDVWALDHVGHGLTGGVSGRFDSIDQLSANANSLTRLVRHLYPRLPLVICGHSLGGITAASIALELEPEPIGIVLTGTPFEGPPVIDDKIELIMSQDPGYLDALQHDPYKFDTGPAEPSMWEAISAMTKTLKSGLAQLRVPVLLINGQHDVIAPPALARAWAKTMPNATAIEIPGGYHDIPNDSSHRQVIRYMVTEIENWLFQATSQNTRVPAHPAVS</sequence>
<dbReference type="Gene3D" id="3.40.50.1820">
    <property type="entry name" value="alpha/beta hydrolase"/>
    <property type="match status" value="1"/>
</dbReference>
<reference evidence="3" key="1">
    <citation type="submission" date="2017-02" db="EMBL/GenBank/DDBJ databases">
        <authorList>
            <person name="Furmanczyk E.M."/>
        </authorList>
    </citation>
    <scope>NUCLEOTIDE SEQUENCE [LARGE SCALE GENOMIC DNA]</scope>
    <source>
        <strain evidence="3">AP3_22</strain>
    </source>
</reference>
<evidence type="ECO:0000259" key="1">
    <source>
        <dbReference type="Pfam" id="PF12146"/>
    </source>
</evidence>
<dbReference type="AlphaFoldDB" id="A0A2S3VR43"/>
<organism evidence="2 3">
    <name type="scientific">Pseudomonas laurylsulfativorans</name>
    <dbReference type="NCBI Taxonomy" id="1943631"/>
    <lineage>
        <taxon>Bacteria</taxon>
        <taxon>Pseudomonadati</taxon>
        <taxon>Pseudomonadota</taxon>
        <taxon>Gammaproteobacteria</taxon>
        <taxon>Pseudomonadales</taxon>
        <taxon>Pseudomonadaceae</taxon>
        <taxon>Pseudomonas</taxon>
    </lineage>
</organism>
<gene>
    <name evidence="2" type="ORF">B0D71_13490</name>
</gene>
<keyword evidence="3" id="KW-1185">Reference proteome</keyword>
<dbReference type="Pfam" id="PF12146">
    <property type="entry name" value="Hydrolase_4"/>
    <property type="match status" value="1"/>
</dbReference>
<accession>A0A2S3VR43</accession>
<proteinExistence type="predicted"/>
<dbReference type="RefSeq" id="WP_103395217.1">
    <property type="nucleotide sequence ID" value="NZ_MUJK01000003.1"/>
</dbReference>
<comment type="caution">
    <text evidence="2">The sequence shown here is derived from an EMBL/GenBank/DDBJ whole genome shotgun (WGS) entry which is preliminary data.</text>
</comment>
<dbReference type="InterPro" id="IPR029058">
    <property type="entry name" value="AB_hydrolase_fold"/>
</dbReference>
<dbReference type="OrthoDB" id="9806902at2"/>
<dbReference type="EMBL" id="MUJK01000003">
    <property type="protein sequence ID" value="POF42426.1"/>
    <property type="molecule type" value="Genomic_DNA"/>
</dbReference>
<evidence type="ECO:0000313" key="3">
    <source>
        <dbReference type="Proteomes" id="UP000237440"/>
    </source>
</evidence>
<dbReference type="Proteomes" id="UP000237440">
    <property type="component" value="Unassembled WGS sequence"/>
</dbReference>
<dbReference type="SUPFAM" id="SSF53474">
    <property type="entry name" value="alpha/beta-Hydrolases"/>
    <property type="match status" value="1"/>
</dbReference>
<feature type="domain" description="Serine aminopeptidase S33" evidence="1">
    <location>
        <begin position="20"/>
        <end position="233"/>
    </location>
</feature>
<name>A0A2S3VR43_9PSED</name>
<dbReference type="PANTHER" id="PTHR11614">
    <property type="entry name" value="PHOSPHOLIPASE-RELATED"/>
    <property type="match status" value="1"/>
</dbReference>
<dbReference type="InterPro" id="IPR022742">
    <property type="entry name" value="Hydrolase_4"/>
</dbReference>
<protein>
    <recommendedName>
        <fullName evidence="1">Serine aminopeptidase S33 domain-containing protein</fullName>
    </recommendedName>
</protein>